<keyword evidence="5 8" id="KW-0460">Magnesium</keyword>
<evidence type="ECO:0000313" key="10">
    <source>
        <dbReference type="EMBL" id="RAI44076.1"/>
    </source>
</evidence>
<dbReference type="InterPro" id="IPR027368">
    <property type="entry name" value="MnmE_dom2"/>
</dbReference>
<gene>
    <name evidence="8" type="primary">mnmE</name>
    <name evidence="8" type="synonym">trmE</name>
    <name evidence="10" type="ORF">CH341_11120</name>
</gene>
<dbReference type="HAMAP" id="MF_00379">
    <property type="entry name" value="GTPase_MnmE"/>
    <property type="match status" value="1"/>
</dbReference>
<dbReference type="NCBIfam" id="NF003661">
    <property type="entry name" value="PRK05291.1-3"/>
    <property type="match status" value="1"/>
</dbReference>
<dbReference type="Gene3D" id="1.20.120.430">
    <property type="entry name" value="tRNA modification GTPase MnmE domain 2"/>
    <property type="match status" value="1"/>
</dbReference>
<dbReference type="InterPro" id="IPR027417">
    <property type="entry name" value="P-loop_NTPase"/>
</dbReference>
<accession>A0A327L0T7</accession>
<evidence type="ECO:0000256" key="3">
    <source>
        <dbReference type="ARBA" id="ARBA00022741"/>
    </source>
</evidence>
<feature type="binding site" evidence="8">
    <location>
        <position position="248"/>
    </location>
    <ligand>
        <name>K(+)</name>
        <dbReference type="ChEBI" id="CHEBI:29103"/>
    </ligand>
</feature>
<dbReference type="EMBL" id="NPEX01000059">
    <property type="protein sequence ID" value="RAI44076.1"/>
    <property type="molecule type" value="Genomic_DNA"/>
</dbReference>
<keyword evidence="4 8" id="KW-0378">Hydrolase</keyword>
<evidence type="ECO:0000256" key="7">
    <source>
        <dbReference type="ARBA" id="ARBA00023134"/>
    </source>
</evidence>
<evidence type="ECO:0000256" key="4">
    <source>
        <dbReference type="ARBA" id="ARBA00022801"/>
    </source>
</evidence>
<feature type="domain" description="TrmE-type G" evidence="9">
    <location>
        <begin position="219"/>
        <end position="370"/>
    </location>
</feature>
<feature type="binding site" evidence="8">
    <location>
        <position position="250"/>
    </location>
    <ligand>
        <name>K(+)</name>
        <dbReference type="ChEBI" id="CHEBI:29103"/>
    </ligand>
</feature>
<dbReference type="OrthoDB" id="9805918at2"/>
<comment type="similarity">
    <text evidence="1 8">Belongs to the TRAFAC class TrmE-Era-EngA-EngB-Septin-like GTPase superfamily. TrmE GTPase family.</text>
</comment>
<keyword evidence="3 8" id="KW-0547">Nucleotide-binding</keyword>
<dbReference type="InterPro" id="IPR027266">
    <property type="entry name" value="TrmE/GcvT-like"/>
</dbReference>
<dbReference type="PROSITE" id="PS51709">
    <property type="entry name" value="G_TRME"/>
    <property type="match status" value="1"/>
</dbReference>
<comment type="subcellular location">
    <subcellularLocation>
        <location evidence="8">Cytoplasm</location>
    </subcellularLocation>
</comment>
<evidence type="ECO:0000256" key="8">
    <source>
        <dbReference type="HAMAP-Rule" id="MF_00379"/>
    </source>
</evidence>
<feature type="binding site" evidence="8">
    <location>
        <position position="24"/>
    </location>
    <ligand>
        <name>(6S)-5-formyl-5,6,7,8-tetrahydrofolate</name>
        <dbReference type="ChEBI" id="CHEBI:57457"/>
    </ligand>
</feature>
<feature type="binding site" evidence="8">
    <location>
        <position position="233"/>
    </location>
    <ligand>
        <name>Mg(2+)</name>
        <dbReference type="ChEBI" id="CHEBI:18420"/>
    </ligand>
</feature>
<dbReference type="PANTHER" id="PTHR42714">
    <property type="entry name" value="TRNA MODIFICATION GTPASE GTPBP3"/>
    <property type="match status" value="1"/>
</dbReference>
<comment type="caution">
    <text evidence="10">The sequence shown here is derived from an EMBL/GenBank/DDBJ whole genome shotgun (WGS) entry which is preliminary data.</text>
</comment>
<dbReference type="GO" id="GO:0005737">
    <property type="term" value="C:cytoplasm"/>
    <property type="evidence" value="ECO:0007669"/>
    <property type="project" value="UniProtKB-SubCell"/>
</dbReference>
<dbReference type="InterPro" id="IPR006073">
    <property type="entry name" value="GTP-bd"/>
</dbReference>
<organism evidence="10 11">
    <name type="scientific">Rhodoplanes roseus</name>
    <dbReference type="NCBI Taxonomy" id="29409"/>
    <lineage>
        <taxon>Bacteria</taxon>
        <taxon>Pseudomonadati</taxon>
        <taxon>Pseudomonadota</taxon>
        <taxon>Alphaproteobacteria</taxon>
        <taxon>Hyphomicrobiales</taxon>
        <taxon>Nitrobacteraceae</taxon>
        <taxon>Rhodoplanes</taxon>
    </lineage>
</organism>
<evidence type="ECO:0000256" key="1">
    <source>
        <dbReference type="ARBA" id="ARBA00011043"/>
    </source>
</evidence>
<dbReference type="InterPro" id="IPR018948">
    <property type="entry name" value="GTP-bd_TrmE_N"/>
</dbReference>
<dbReference type="GO" id="GO:0002098">
    <property type="term" value="P:tRNA wobble uridine modification"/>
    <property type="evidence" value="ECO:0007669"/>
    <property type="project" value="TreeGrafter"/>
</dbReference>
<keyword evidence="6 8" id="KW-0630">Potassium</keyword>
<comment type="function">
    <text evidence="8">Exhibits a very high intrinsic GTPase hydrolysis rate. Involved in the addition of a carboxymethylaminomethyl (cmnm) group at the wobble position (U34) of certain tRNAs, forming tRNA-cmnm(5)s(2)U34.</text>
</comment>
<feature type="binding site" evidence="8">
    <location>
        <position position="229"/>
    </location>
    <ligand>
        <name>K(+)</name>
        <dbReference type="ChEBI" id="CHEBI:29103"/>
    </ligand>
</feature>
<feature type="binding site" evidence="8">
    <location>
        <position position="253"/>
    </location>
    <ligand>
        <name>K(+)</name>
        <dbReference type="ChEBI" id="CHEBI:29103"/>
    </ligand>
</feature>
<dbReference type="InterPro" id="IPR005225">
    <property type="entry name" value="Small_GTP-bd"/>
</dbReference>
<name>A0A327L0T7_9BRAD</name>
<reference evidence="10 11" key="1">
    <citation type="submission" date="2017-07" db="EMBL/GenBank/DDBJ databases">
        <title>Draft Genome Sequences of Select Purple Nonsulfur Bacteria.</title>
        <authorList>
            <person name="Lasarre B."/>
            <person name="Mckinlay J.B."/>
        </authorList>
    </citation>
    <scope>NUCLEOTIDE SEQUENCE [LARGE SCALE GENOMIC DNA]</scope>
    <source>
        <strain evidence="10 11">DSM 5909</strain>
    </source>
</reference>
<feature type="binding site" evidence="8">
    <location>
        <begin position="248"/>
        <end position="254"/>
    </location>
    <ligand>
        <name>GTP</name>
        <dbReference type="ChEBI" id="CHEBI:37565"/>
    </ligand>
</feature>
<evidence type="ECO:0000313" key="11">
    <source>
        <dbReference type="Proteomes" id="UP000249130"/>
    </source>
</evidence>
<evidence type="ECO:0000256" key="6">
    <source>
        <dbReference type="ARBA" id="ARBA00022958"/>
    </source>
</evidence>
<dbReference type="GO" id="GO:0003924">
    <property type="term" value="F:GTPase activity"/>
    <property type="evidence" value="ECO:0007669"/>
    <property type="project" value="UniProtKB-UniRule"/>
</dbReference>
<dbReference type="InterPro" id="IPR031168">
    <property type="entry name" value="G_TrmE"/>
</dbReference>
<dbReference type="Gene3D" id="3.30.1360.120">
    <property type="entry name" value="Probable tRNA modification gtpase trme, domain 1"/>
    <property type="match status" value="1"/>
</dbReference>
<dbReference type="SUPFAM" id="SSF116878">
    <property type="entry name" value="TrmE connector domain"/>
    <property type="match status" value="1"/>
</dbReference>
<comment type="subunit">
    <text evidence="8">Homodimer. Heterotetramer of two MnmE and two MnmG subunits.</text>
</comment>
<proteinExistence type="inferred from homology"/>
<dbReference type="Proteomes" id="UP000249130">
    <property type="component" value="Unassembled WGS sequence"/>
</dbReference>
<feature type="binding site" evidence="8">
    <location>
        <position position="446"/>
    </location>
    <ligand>
        <name>(6S)-5-formyl-5,6,7,8-tetrahydrofolate</name>
        <dbReference type="ChEBI" id="CHEBI:57457"/>
    </ligand>
</feature>
<dbReference type="GO" id="GO:0005525">
    <property type="term" value="F:GTP binding"/>
    <property type="evidence" value="ECO:0007669"/>
    <property type="project" value="UniProtKB-UniRule"/>
</dbReference>
<feature type="binding site" evidence="8">
    <location>
        <begin position="273"/>
        <end position="276"/>
    </location>
    <ligand>
        <name>GTP</name>
        <dbReference type="ChEBI" id="CHEBI:37565"/>
    </ligand>
</feature>
<dbReference type="AlphaFoldDB" id="A0A327L0T7"/>
<feature type="binding site" evidence="8">
    <location>
        <position position="122"/>
    </location>
    <ligand>
        <name>(6S)-5-formyl-5,6,7,8-tetrahydrofolate</name>
        <dbReference type="ChEBI" id="CHEBI:57457"/>
    </ligand>
</feature>
<comment type="cofactor">
    <cofactor evidence="8">
        <name>K(+)</name>
        <dbReference type="ChEBI" id="CHEBI:29103"/>
    </cofactor>
    <text evidence="8">Binds 1 potassium ion per subunit.</text>
</comment>
<keyword evidence="8" id="KW-0479">Metal-binding</keyword>
<keyword evidence="7 8" id="KW-0342">GTP-binding</keyword>
<keyword evidence="8" id="KW-0963">Cytoplasm</keyword>
<dbReference type="EC" id="3.6.-.-" evidence="8"/>
<keyword evidence="2 8" id="KW-0819">tRNA processing</keyword>
<dbReference type="SUPFAM" id="SSF52540">
    <property type="entry name" value="P-loop containing nucleoside triphosphate hydrolases"/>
    <property type="match status" value="1"/>
</dbReference>
<evidence type="ECO:0000256" key="2">
    <source>
        <dbReference type="ARBA" id="ARBA00022694"/>
    </source>
</evidence>
<dbReference type="NCBIfam" id="TIGR00231">
    <property type="entry name" value="small_GTP"/>
    <property type="match status" value="1"/>
</dbReference>
<sequence>MTFVRDTIFALSSGRPPAAIAVVRVSGPQAGEAVRALIGRVPAPRHATLATVRQPATGEAIDQAVVLWFPGPASETGEDTAELQVHGGRAVIAGVLTALATVPGCRAAEPGEFTRRAFHNGRLDLTRVEGLADLIAADTDAQRRQALVHLKGFLGDRAEGWRRRLIEAQALVEAGIDFSDEGDVPTELLGPALAQVRLLRDEIGQALADGGRGERLRDGLVVAIAGPPNAGKSSLLNRIVRREAAIVSPVPGTTRDVVEVHLDLGGQPVTLLDTAGLRDTADPVEQEGVRRARDRAGGADLVLWLREAGAEADLPPAGLRGRVWTVATKVDVVNLREALSGDVAGRQFFTSAVTGEGVPELMTALQAEAEARVGVGEPALVTRARHRAGLDDTVAALDRALAEGPGREEIVAEELRLAARALGRLVGRVDVEDILDVIFRDFCIGK</sequence>
<dbReference type="GO" id="GO:0046872">
    <property type="term" value="F:metal ion binding"/>
    <property type="evidence" value="ECO:0007669"/>
    <property type="project" value="UniProtKB-KW"/>
</dbReference>
<feature type="binding site" evidence="8">
    <location>
        <begin position="229"/>
        <end position="234"/>
    </location>
    <ligand>
        <name>GTP</name>
        <dbReference type="ChEBI" id="CHEBI:37565"/>
    </ligand>
</feature>
<dbReference type="CDD" id="cd04164">
    <property type="entry name" value="trmE"/>
    <property type="match status" value="1"/>
</dbReference>
<dbReference type="Gene3D" id="3.40.50.300">
    <property type="entry name" value="P-loop containing nucleotide triphosphate hydrolases"/>
    <property type="match status" value="1"/>
</dbReference>
<feature type="binding site" evidence="8">
    <location>
        <position position="82"/>
    </location>
    <ligand>
        <name>(6S)-5-formyl-5,6,7,8-tetrahydrofolate</name>
        <dbReference type="ChEBI" id="CHEBI:57457"/>
    </ligand>
</feature>
<keyword evidence="11" id="KW-1185">Reference proteome</keyword>
<dbReference type="Pfam" id="PF01926">
    <property type="entry name" value="MMR_HSR1"/>
    <property type="match status" value="1"/>
</dbReference>
<dbReference type="RefSeq" id="WP_111419107.1">
    <property type="nucleotide sequence ID" value="NZ_NPEX01000059.1"/>
</dbReference>
<evidence type="ECO:0000259" key="9">
    <source>
        <dbReference type="PROSITE" id="PS51709"/>
    </source>
</evidence>
<protein>
    <recommendedName>
        <fullName evidence="8">tRNA modification GTPase MnmE</fullName>
        <ecNumber evidence="8">3.6.-.-</ecNumber>
    </recommendedName>
</protein>
<evidence type="ECO:0000256" key="5">
    <source>
        <dbReference type="ARBA" id="ARBA00022842"/>
    </source>
</evidence>
<dbReference type="Pfam" id="PF12631">
    <property type="entry name" value="MnmE_helical"/>
    <property type="match status" value="1"/>
</dbReference>
<feature type="binding site" evidence="8">
    <location>
        <position position="254"/>
    </location>
    <ligand>
        <name>Mg(2+)</name>
        <dbReference type="ChEBI" id="CHEBI:18420"/>
    </ligand>
</feature>
<dbReference type="FunFam" id="3.30.1360.120:FF:000007">
    <property type="entry name" value="tRNA modification GTPase GTPBP3, mitochondrial"/>
    <property type="match status" value="1"/>
</dbReference>
<comment type="caution">
    <text evidence="8">Lacks conserved residue(s) required for the propagation of feature annotation.</text>
</comment>
<dbReference type="InterPro" id="IPR025867">
    <property type="entry name" value="MnmE_helical"/>
</dbReference>
<dbReference type="Pfam" id="PF10396">
    <property type="entry name" value="TrmE_N"/>
    <property type="match status" value="1"/>
</dbReference>
<dbReference type="InterPro" id="IPR004520">
    <property type="entry name" value="GTPase_MnmE"/>
</dbReference>
<dbReference type="GO" id="GO:0030488">
    <property type="term" value="P:tRNA methylation"/>
    <property type="evidence" value="ECO:0007669"/>
    <property type="project" value="TreeGrafter"/>
</dbReference>
<dbReference type="PANTHER" id="PTHR42714:SF2">
    <property type="entry name" value="TRNA MODIFICATION GTPASE GTPBP3, MITOCHONDRIAL"/>
    <property type="match status" value="1"/>
</dbReference>
<dbReference type="CDD" id="cd14858">
    <property type="entry name" value="TrmE_N"/>
    <property type="match status" value="1"/>
</dbReference>